<comment type="caution">
    <text evidence="7">The sequence shown here is derived from an EMBL/GenBank/DDBJ whole genome shotgun (WGS) entry which is preliminary data.</text>
</comment>
<evidence type="ECO:0000313" key="7">
    <source>
        <dbReference type="EMBL" id="MBB4019422.1"/>
    </source>
</evidence>
<dbReference type="InterPro" id="IPR055166">
    <property type="entry name" value="Transc_reg_Sar_Rot_HTH"/>
</dbReference>
<comment type="subcellular location">
    <subcellularLocation>
        <location evidence="1">Cytoplasm</location>
    </subcellularLocation>
</comment>
<evidence type="ECO:0000256" key="1">
    <source>
        <dbReference type="ARBA" id="ARBA00004496"/>
    </source>
</evidence>
<accession>A0A840C5Y2</accession>
<dbReference type="PANTHER" id="PTHR33164">
    <property type="entry name" value="TRANSCRIPTIONAL REGULATOR, MARR FAMILY"/>
    <property type="match status" value="1"/>
</dbReference>
<evidence type="ECO:0000259" key="6">
    <source>
        <dbReference type="PROSITE" id="PS50995"/>
    </source>
</evidence>
<evidence type="ECO:0000313" key="8">
    <source>
        <dbReference type="Proteomes" id="UP000577362"/>
    </source>
</evidence>
<dbReference type="Pfam" id="PF22381">
    <property type="entry name" value="Staph_reg_Sar_Rot"/>
    <property type="match status" value="1"/>
</dbReference>
<dbReference type="InterPro" id="IPR000835">
    <property type="entry name" value="HTH_MarR-typ"/>
</dbReference>
<dbReference type="Gene3D" id="1.10.10.10">
    <property type="entry name" value="Winged helix-like DNA-binding domain superfamily/Winged helix DNA-binding domain"/>
    <property type="match status" value="1"/>
</dbReference>
<gene>
    <name evidence="7" type="ORF">GGR16_004473</name>
</gene>
<evidence type="ECO:0000256" key="2">
    <source>
        <dbReference type="ARBA" id="ARBA00022490"/>
    </source>
</evidence>
<keyword evidence="5" id="KW-0804">Transcription</keyword>
<evidence type="ECO:0000256" key="5">
    <source>
        <dbReference type="ARBA" id="ARBA00023163"/>
    </source>
</evidence>
<dbReference type="SUPFAM" id="SSF46785">
    <property type="entry name" value="Winged helix' DNA-binding domain"/>
    <property type="match status" value="1"/>
</dbReference>
<dbReference type="AlphaFoldDB" id="A0A840C5Y2"/>
<dbReference type="InterPro" id="IPR039422">
    <property type="entry name" value="MarR/SlyA-like"/>
</dbReference>
<dbReference type="GO" id="GO:0003700">
    <property type="term" value="F:DNA-binding transcription factor activity"/>
    <property type="evidence" value="ECO:0007669"/>
    <property type="project" value="InterPro"/>
</dbReference>
<reference evidence="7 8" key="1">
    <citation type="submission" date="2020-08" db="EMBL/GenBank/DDBJ databases">
        <title>Genomic Encyclopedia of Type Strains, Phase IV (KMG-IV): sequencing the most valuable type-strain genomes for metagenomic binning, comparative biology and taxonomic classification.</title>
        <authorList>
            <person name="Goeker M."/>
        </authorList>
    </citation>
    <scope>NUCLEOTIDE SEQUENCE [LARGE SCALE GENOMIC DNA]</scope>
    <source>
        <strain evidence="7 8">DSM 103737</strain>
    </source>
</reference>
<dbReference type="InterPro" id="IPR036388">
    <property type="entry name" value="WH-like_DNA-bd_sf"/>
</dbReference>
<dbReference type="InterPro" id="IPR036390">
    <property type="entry name" value="WH_DNA-bd_sf"/>
</dbReference>
<name>A0A840C5Y2_9HYPH</name>
<sequence>MAANKDPGARSLDGFLCFMVYSTGLAFNRVYKPLLDRLGLTYSQFLVIMSLTQQDDQTVGSIGDGLFLESNTLTPLIKRLEAAGFVTRHRDPADERVVRVSLTPAGRKLADEAACLPEKILETTGMSPGEVEASRRSLAAVREKLRVGLSDKG</sequence>
<dbReference type="SMART" id="SM00347">
    <property type="entry name" value="HTH_MARR"/>
    <property type="match status" value="1"/>
</dbReference>
<feature type="domain" description="HTH marR-type" evidence="6">
    <location>
        <begin position="13"/>
        <end position="143"/>
    </location>
</feature>
<evidence type="ECO:0000256" key="3">
    <source>
        <dbReference type="ARBA" id="ARBA00023015"/>
    </source>
</evidence>
<dbReference type="GO" id="GO:0003677">
    <property type="term" value="F:DNA binding"/>
    <property type="evidence" value="ECO:0007669"/>
    <property type="project" value="UniProtKB-KW"/>
</dbReference>
<evidence type="ECO:0000256" key="4">
    <source>
        <dbReference type="ARBA" id="ARBA00023125"/>
    </source>
</evidence>
<dbReference type="Proteomes" id="UP000577362">
    <property type="component" value="Unassembled WGS sequence"/>
</dbReference>
<dbReference type="GO" id="GO:0005737">
    <property type="term" value="C:cytoplasm"/>
    <property type="evidence" value="ECO:0007669"/>
    <property type="project" value="UniProtKB-SubCell"/>
</dbReference>
<keyword evidence="2" id="KW-0963">Cytoplasm</keyword>
<dbReference type="GO" id="GO:0006950">
    <property type="term" value="P:response to stress"/>
    <property type="evidence" value="ECO:0007669"/>
    <property type="project" value="TreeGrafter"/>
</dbReference>
<organism evidence="7 8">
    <name type="scientific">Chelatococcus caeni</name>
    <dbReference type="NCBI Taxonomy" id="1348468"/>
    <lineage>
        <taxon>Bacteria</taxon>
        <taxon>Pseudomonadati</taxon>
        <taxon>Pseudomonadota</taxon>
        <taxon>Alphaproteobacteria</taxon>
        <taxon>Hyphomicrobiales</taxon>
        <taxon>Chelatococcaceae</taxon>
        <taxon>Chelatococcus</taxon>
    </lineage>
</organism>
<keyword evidence="4 7" id="KW-0238">DNA-binding</keyword>
<keyword evidence="3" id="KW-0805">Transcription regulation</keyword>
<dbReference type="PROSITE" id="PS50995">
    <property type="entry name" value="HTH_MARR_2"/>
    <property type="match status" value="1"/>
</dbReference>
<dbReference type="PANTHER" id="PTHR33164:SF5">
    <property type="entry name" value="ORGANIC HYDROPEROXIDE RESISTANCE TRANSCRIPTIONAL REGULATOR"/>
    <property type="match status" value="1"/>
</dbReference>
<keyword evidence="8" id="KW-1185">Reference proteome</keyword>
<dbReference type="EMBL" id="JACIEN010000007">
    <property type="protein sequence ID" value="MBB4019422.1"/>
    <property type="molecule type" value="Genomic_DNA"/>
</dbReference>
<protein>
    <submittedName>
        <fullName evidence="7">DNA-binding MarR family transcriptional regulator</fullName>
    </submittedName>
</protein>
<proteinExistence type="predicted"/>
<dbReference type="RefSeq" id="WP_183318209.1">
    <property type="nucleotide sequence ID" value="NZ_JACIEN010000007.1"/>
</dbReference>